<dbReference type="RefSeq" id="WP_008680491.1">
    <property type="nucleotide sequence ID" value="NZ_CABKOG010000003.1"/>
</dbReference>
<dbReference type="PANTHER" id="PTHR37422">
    <property type="entry name" value="TEICHURONIC ACID BIOSYNTHESIS PROTEIN TUAE"/>
    <property type="match status" value="1"/>
</dbReference>
<dbReference type="PANTHER" id="PTHR37422:SF17">
    <property type="entry name" value="O-ANTIGEN LIGASE"/>
    <property type="match status" value="1"/>
</dbReference>
<feature type="transmembrane region" description="Helical" evidence="5">
    <location>
        <begin position="421"/>
        <end position="440"/>
    </location>
</feature>
<organism evidence="7 8">
    <name type="scientific">Clostridium tertium</name>
    <dbReference type="NCBI Taxonomy" id="1559"/>
    <lineage>
        <taxon>Bacteria</taxon>
        <taxon>Bacillati</taxon>
        <taxon>Bacillota</taxon>
        <taxon>Clostridia</taxon>
        <taxon>Eubacteriales</taxon>
        <taxon>Clostridiaceae</taxon>
        <taxon>Clostridium</taxon>
    </lineage>
</organism>
<keyword evidence="4 5" id="KW-0472">Membrane</keyword>
<feature type="transmembrane region" description="Helical" evidence="5">
    <location>
        <begin position="127"/>
        <end position="150"/>
    </location>
</feature>
<proteinExistence type="predicted"/>
<feature type="transmembrane region" description="Helical" evidence="5">
    <location>
        <begin position="66"/>
        <end position="83"/>
    </location>
</feature>
<dbReference type="Proteomes" id="UP001141183">
    <property type="component" value="Unassembled WGS sequence"/>
</dbReference>
<feature type="transmembrane region" description="Helical" evidence="5">
    <location>
        <begin position="206"/>
        <end position="222"/>
    </location>
</feature>
<feature type="transmembrane region" description="Helical" evidence="5">
    <location>
        <begin position="89"/>
        <end position="107"/>
    </location>
</feature>
<gene>
    <name evidence="7" type="ORF">NE398_00150</name>
</gene>
<evidence type="ECO:0000256" key="1">
    <source>
        <dbReference type="ARBA" id="ARBA00004141"/>
    </source>
</evidence>
<reference evidence="7" key="1">
    <citation type="submission" date="2022-05" db="EMBL/GenBank/DDBJ databases">
        <title>Draft genome sequence of Clostridium tertium strain CP3 isolated from Peru.</title>
        <authorList>
            <person name="Hurtado R."/>
            <person name="Lima L."/>
            <person name="Sousa T."/>
            <person name="Jaiswal A.K."/>
            <person name="Tiwari S."/>
            <person name="Maturrano L."/>
            <person name="Brenig B."/>
            <person name="Azevedo V."/>
        </authorList>
    </citation>
    <scope>NUCLEOTIDE SEQUENCE</scope>
    <source>
        <strain evidence="7">CP3</strain>
    </source>
</reference>
<dbReference type="AlphaFoldDB" id="A0A9X4AYD3"/>
<feature type="transmembrane region" description="Helical" evidence="5">
    <location>
        <begin position="175"/>
        <end position="194"/>
    </location>
</feature>
<feature type="domain" description="O-antigen ligase-related" evidence="6">
    <location>
        <begin position="213"/>
        <end position="394"/>
    </location>
</feature>
<dbReference type="GO" id="GO:0016020">
    <property type="term" value="C:membrane"/>
    <property type="evidence" value="ECO:0007669"/>
    <property type="project" value="UniProtKB-SubCell"/>
</dbReference>
<dbReference type="GO" id="GO:0016874">
    <property type="term" value="F:ligase activity"/>
    <property type="evidence" value="ECO:0007669"/>
    <property type="project" value="UniProtKB-KW"/>
</dbReference>
<evidence type="ECO:0000313" key="8">
    <source>
        <dbReference type="Proteomes" id="UP001141183"/>
    </source>
</evidence>
<feature type="transmembrane region" description="Helical" evidence="5">
    <location>
        <begin position="446"/>
        <end position="463"/>
    </location>
</feature>
<accession>A0A9X4AYD3</accession>
<feature type="transmembrane region" description="Helical" evidence="5">
    <location>
        <begin position="228"/>
        <end position="248"/>
    </location>
</feature>
<dbReference type="InterPro" id="IPR051533">
    <property type="entry name" value="WaaL-like"/>
</dbReference>
<evidence type="ECO:0000313" key="7">
    <source>
        <dbReference type="EMBL" id="MDC4238584.1"/>
    </source>
</evidence>
<evidence type="ECO:0000256" key="2">
    <source>
        <dbReference type="ARBA" id="ARBA00022692"/>
    </source>
</evidence>
<evidence type="ECO:0000256" key="3">
    <source>
        <dbReference type="ARBA" id="ARBA00022989"/>
    </source>
</evidence>
<keyword evidence="2 5" id="KW-0812">Transmembrane</keyword>
<feature type="transmembrane region" description="Helical" evidence="5">
    <location>
        <begin position="37"/>
        <end position="54"/>
    </location>
</feature>
<dbReference type="Pfam" id="PF04932">
    <property type="entry name" value="Wzy_C"/>
    <property type="match status" value="1"/>
</dbReference>
<keyword evidence="7" id="KW-0436">Ligase</keyword>
<protein>
    <submittedName>
        <fullName evidence="7">O-antigen ligase family protein</fullName>
    </submittedName>
</protein>
<keyword evidence="3 5" id="KW-1133">Transmembrane helix</keyword>
<sequence length="470" mass="53888">MNAIKRQILNKNNIIYSLITLMMLSTISIIAPITTEFNVLILLWGALYFVYDFFKEKTYYKSRYSKILIVYMIMFFIGILINYKNNLIGNIKTFAYTGFFLFVVYSYKNDFEERYTQKELYNINSIIIIISSIVSFASLLTFIFFIQFTYNNVPQGFVYPNSPALWGFYGNPNSGGMVAVISIIATTFNIYLYKSLKDKNSSLARKIYYYLNIIVQFLYLILCNSRGAVISLLAFIIFASFYLLFIFFKEDKKMANIKSIIISLLLTCIISFVYTTSIPSLKKGLAHIPKTIDKLINSEKSNVGVIETESNDEVIELDRNIESGHVSTGRVEIWTYGLNTLKLNPLFGHGPDNIGLAKQKIYPNDKSRYMVTNNMHNGYLQILLSNGILGFIAFSLFIILIVKDTLFSLFSTKIISDKSSYIPLFFITGLVLSIAVNGLFENVILLTQSYITTVLWIYLSYLSRRLDKAK</sequence>
<evidence type="ECO:0000256" key="5">
    <source>
        <dbReference type="SAM" id="Phobius"/>
    </source>
</evidence>
<dbReference type="EMBL" id="JAMRYU010000001">
    <property type="protein sequence ID" value="MDC4238584.1"/>
    <property type="molecule type" value="Genomic_DNA"/>
</dbReference>
<feature type="transmembrane region" description="Helical" evidence="5">
    <location>
        <begin position="379"/>
        <end position="401"/>
    </location>
</feature>
<name>A0A9X4AYD3_9CLOT</name>
<feature type="transmembrane region" description="Helical" evidence="5">
    <location>
        <begin position="260"/>
        <end position="281"/>
    </location>
</feature>
<dbReference type="InterPro" id="IPR007016">
    <property type="entry name" value="O-antigen_ligase-rel_domated"/>
</dbReference>
<keyword evidence="8" id="KW-1185">Reference proteome</keyword>
<feature type="transmembrane region" description="Helical" evidence="5">
    <location>
        <begin position="12"/>
        <end position="31"/>
    </location>
</feature>
<evidence type="ECO:0000256" key="4">
    <source>
        <dbReference type="ARBA" id="ARBA00023136"/>
    </source>
</evidence>
<comment type="subcellular location">
    <subcellularLocation>
        <location evidence="1">Membrane</location>
        <topology evidence="1">Multi-pass membrane protein</topology>
    </subcellularLocation>
</comment>
<evidence type="ECO:0000259" key="6">
    <source>
        <dbReference type="Pfam" id="PF04932"/>
    </source>
</evidence>
<comment type="caution">
    <text evidence="7">The sequence shown here is derived from an EMBL/GenBank/DDBJ whole genome shotgun (WGS) entry which is preliminary data.</text>
</comment>